<organism evidence="2 3">
    <name type="scientific">Molossus molossus</name>
    <name type="common">Pallas' mastiff bat</name>
    <name type="synonym">Vespertilio molossus</name>
    <dbReference type="NCBI Taxonomy" id="27622"/>
    <lineage>
        <taxon>Eukaryota</taxon>
        <taxon>Metazoa</taxon>
        <taxon>Chordata</taxon>
        <taxon>Craniata</taxon>
        <taxon>Vertebrata</taxon>
        <taxon>Euteleostomi</taxon>
        <taxon>Mammalia</taxon>
        <taxon>Eutheria</taxon>
        <taxon>Laurasiatheria</taxon>
        <taxon>Chiroptera</taxon>
        <taxon>Yangochiroptera</taxon>
        <taxon>Molossidae</taxon>
        <taxon>Molossus</taxon>
    </lineage>
</organism>
<name>A0A7J8HI21_MOLMO</name>
<dbReference type="AlphaFoldDB" id="A0A7J8HI21"/>
<comment type="caution">
    <text evidence="2">The sequence shown here is derived from an EMBL/GenBank/DDBJ whole genome shotgun (WGS) entry which is preliminary data.</text>
</comment>
<accession>A0A7J8HI21</accession>
<feature type="transmembrane region" description="Helical" evidence="1">
    <location>
        <begin position="41"/>
        <end position="64"/>
    </location>
</feature>
<dbReference type="EMBL" id="JACASF010000006">
    <property type="protein sequence ID" value="KAF6471681.1"/>
    <property type="molecule type" value="Genomic_DNA"/>
</dbReference>
<proteinExistence type="predicted"/>
<evidence type="ECO:0000256" key="1">
    <source>
        <dbReference type="SAM" id="Phobius"/>
    </source>
</evidence>
<feature type="transmembrane region" description="Helical" evidence="1">
    <location>
        <begin position="92"/>
        <end position="110"/>
    </location>
</feature>
<evidence type="ECO:0000313" key="3">
    <source>
        <dbReference type="Proteomes" id="UP000550707"/>
    </source>
</evidence>
<evidence type="ECO:0000313" key="2">
    <source>
        <dbReference type="EMBL" id="KAF6471681.1"/>
    </source>
</evidence>
<dbReference type="InParanoid" id="A0A7J8HI21"/>
<dbReference type="Proteomes" id="UP000550707">
    <property type="component" value="Unassembled WGS sequence"/>
</dbReference>
<gene>
    <name evidence="2" type="ORF">HJG59_011050</name>
</gene>
<protein>
    <submittedName>
        <fullName evidence="2">Uncharacterized protein</fullName>
    </submittedName>
</protein>
<keyword evidence="3" id="KW-1185">Reference proteome</keyword>
<sequence>MMRTSGKNGDTTDSLITCHGTVISVDDPSFQKLGPRGWSSLLIWLLTTPLPCPVHTVSVAPLALHTHRAVDGPLGHRNSATHESDLEHCGFLPLWLVVGLWALIKSILILKCSFCMGCHNRCFLGLLREL</sequence>
<keyword evidence="1" id="KW-1133">Transmembrane helix</keyword>
<reference evidence="2 3" key="1">
    <citation type="journal article" date="2020" name="Nature">
        <title>Six reference-quality genomes reveal evolution of bat adaptations.</title>
        <authorList>
            <person name="Jebb D."/>
            <person name="Huang Z."/>
            <person name="Pippel M."/>
            <person name="Hughes G.M."/>
            <person name="Lavrichenko K."/>
            <person name="Devanna P."/>
            <person name="Winkler S."/>
            <person name="Jermiin L.S."/>
            <person name="Skirmuntt E.C."/>
            <person name="Katzourakis A."/>
            <person name="Burkitt-Gray L."/>
            <person name="Ray D.A."/>
            <person name="Sullivan K.A.M."/>
            <person name="Roscito J.G."/>
            <person name="Kirilenko B.M."/>
            <person name="Davalos L.M."/>
            <person name="Corthals A.P."/>
            <person name="Power M.L."/>
            <person name="Jones G."/>
            <person name="Ransome R.D."/>
            <person name="Dechmann D.K.N."/>
            <person name="Locatelli A.G."/>
            <person name="Puechmaille S.J."/>
            <person name="Fedrigo O."/>
            <person name="Jarvis E.D."/>
            <person name="Hiller M."/>
            <person name="Vernes S.C."/>
            <person name="Myers E.W."/>
            <person name="Teeling E.C."/>
        </authorList>
    </citation>
    <scope>NUCLEOTIDE SEQUENCE [LARGE SCALE GENOMIC DNA]</scope>
    <source>
        <strain evidence="2">MMolMol1</strain>
        <tissue evidence="2">Muscle</tissue>
    </source>
</reference>
<keyword evidence="1" id="KW-0812">Transmembrane</keyword>
<keyword evidence="1" id="KW-0472">Membrane</keyword>